<keyword evidence="9" id="KW-1185">Reference proteome</keyword>
<dbReference type="InterPro" id="IPR013149">
    <property type="entry name" value="ADH-like_C"/>
</dbReference>
<evidence type="ECO:0000313" key="9">
    <source>
        <dbReference type="Proteomes" id="UP000593566"/>
    </source>
</evidence>
<keyword evidence="4" id="KW-0862">Zinc</keyword>
<dbReference type="AlphaFoldDB" id="A0A8H6CFH1"/>
<dbReference type="GO" id="GO:0004022">
    <property type="term" value="F:alcohol dehydrogenase (NAD+) activity"/>
    <property type="evidence" value="ECO:0007669"/>
    <property type="project" value="TreeGrafter"/>
</dbReference>
<proteinExistence type="inferred from homology"/>
<evidence type="ECO:0000256" key="1">
    <source>
        <dbReference type="ARBA" id="ARBA00001947"/>
    </source>
</evidence>
<dbReference type="GeneID" id="59329915"/>
<dbReference type="InterPro" id="IPR011032">
    <property type="entry name" value="GroES-like_sf"/>
</dbReference>
<accession>A0A8H6CFH1</accession>
<dbReference type="InterPro" id="IPR013154">
    <property type="entry name" value="ADH-like_N"/>
</dbReference>
<keyword evidence="5" id="KW-0560">Oxidoreductase</keyword>
<dbReference type="EMBL" id="JACCJB010000012">
    <property type="protein sequence ID" value="KAF6222413.1"/>
    <property type="molecule type" value="Genomic_DNA"/>
</dbReference>
<sequence length="357" mass="37946">MAPQIPKTHKAAMFKEKGGPLIVEEIETKQPQEGEILVKVQACGVCHSEVVVQQAMFGTPFPRIPGHEIIGHVVAVGPHEKEWKVGDRVGGAWHGGHDGTCKQCQRGFNQACVNEQINGVTRDGGFAEYCTLRSEAAVHIPTDVDAASYAPLLCAGVTVFNSMRQMKITSGETVAIQGLGGLGHLALQYANKMGYKVIALSSTGAKEKFAKDLGAHVYVDGSKENHAEALTKMGGAAMIVSTAPIPAIMGDLVNGLAPGGKLVLLARKLHPRFHTGGPLTMIAIGEITVNTGPLIAKGASVHGWPSGQALDSEEAIDFAELHGVKCMIEKFPLAKANEAYDYMLAGHPRFRCVLVME</sequence>
<evidence type="ECO:0000256" key="6">
    <source>
        <dbReference type="ARBA" id="ARBA00023027"/>
    </source>
</evidence>
<evidence type="ECO:0000256" key="5">
    <source>
        <dbReference type="ARBA" id="ARBA00023002"/>
    </source>
</evidence>
<dbReference type="Pfam" id="PF00107">
    <property type="entry name" value="ADH_zinc_N"/>
    <property type="match status" value="1"/>
</dbReference>
<dbReference type="Gene3D" id="3.40.50.720">
    <property type="entry name" value="NAD(P)-binding Rossmann-like Domain"/>
    <property type="match status" value="1"/>
</dbReference>
<comment type="caution">
    <text evidence="8">The sequence shown here is derived from an EMBL/GenBank/DDBJ whole genome shotgun (WGS) entry which is preliminary data.</text>
</comment>
<name>A0A8H6CFH1_9LECA</name>
<dbReference type="SUPFAM" id="SSF51735">
    <property type="entry name" value="NAD(P)-binding Rossmann-fold domains"/>
    <property type="match status" value="1"/>
</dbReference>
<dbReference type="PANTHER" id="PTHR42940">
    <property type="entry name" value="ALCOHOL DEHYDROGENASE 1-RELATED"/>
    <property type="match status" value="1"/>
</dbReference>
<gene>
    <name evidence="8" type="ORF">HO133_001499</name>
</gene>
<evidence type="ECO:0000256" key="4">
    <source>
        <dbReference type="ARBA" id="ARBA00022833"/>
    </source>
</evidence>
<dbReference type="SUPFAM" id="SSF50129">
    <property type="entry name" value="GroES-like"/>
    <property type="match status" value="1"/>
</dbReference>
<dbReference type="Proteomes" id="UP000593566">
    <property type="component" value="Unassembled WGS sequence"/>
</dbReference>
<feature type="domain" description="Enoyl reductase (ER)" evidence="7">
    <location>
        <begin position="18"/>
        <end position="354"/>
    </location>
</feature>
<comment type="cofactor">
    <cofactor evidence="1">
        <name>Zn(2+)</name>
        <dbReference type="ChEBI" id="CHEBI:29105"/>
    </cofactor>
</comment>
<organism evidence="8 9">
    <name type="scientific">Letharia lupina</name>
    <dbReference type="NCBI Taxonomy" id="560253"/>
    <lineage>
        <taxon>Eukaryota</taxon>
        <taxon>Fungi</taxon>
        <taxon>Dikarya</taxon>
        <taxon>Ascomycota</taxon>
        <taxon>Pezizomycotina</taxon>
        <taxon>Lecanoromycetes</taxon>
        <taxon>OSLEUM clade</taxon>
        <taxon>Lecanoromycetidae</taxon>
        <taxon>Lecanorales</taxon>
        <taxon>Lecanorineae</taxon>
        <taxon>Parmeliaceae</taxon>
        <taxon>Letharia</taxon>
    </lineage>
</organism>
<dbReference type="InterPro" id="IPR036291">
    <property type="entry name" value="NAD(P)-bd_dom_sf"/>
</dbReference>
<evidence type="ECO:0000259" key="7">
    <source>
        <dbReference type="SMART" id="SM00829"/>
    </source>
</evidence>
<dbReference type="Gene3D" id="3.90.180.10">
    <property type="entry name" value="Medium-chain alcohol dehydrogenases, catalytic domain"/>
    <property type="match status" value="1"/>
</dbReference>
<reference evidence="8 9" key="1">
    <citation type="journal article" date="2020" name="Genomics">
        <title>Complete, high-quality genomes from long-read metagenomic sequencing of two wolf lichen thalli reveals enigmatic genome architecture.</title>
        <authorList>
            <person name="McKenzie S.K."/>
            <person name="Walston R.F."/>
            <person name="Allen J.L."/>
        </authorList>
    </citation>
    <scope>NUCLEOTIDE SEQUENCE [LARGE SCALE GENOMIC DNA]</scope>
    <source>
        <strain evidence="8">WasteWater1</strain>
    </source>
</reference>
<dbReference type="SMART" id="SM00829">
    <property type="entry name" value="PKS_ER"/>
    <property type="match status" value="1"/>
</dbReference>
<dbReference type="GO" id="GO:0005737">
    <property type="term" value="C:cytoplasm"/>
    <property type="evidence" value="ECO:0007669"/>
    <property type="project" value="TreeGrafter"/>
</dbReference>
<evidence type="ECO:0000256" key="2">
    <source>
        <dbReference type="ARBA" id="ARBA00008072"/>
    </source>
</evidence>
<protein>
    <recommendedName>
        <fullName evidence="7">Enoyl reductase (ER) domain-containing protein</fullName>
    </recommendedName>
</protein>
<dbReference type="PANTHER" id="PTHR42940:SF7">
    <property type="entry name" value="ALCOHOL DEHYDROGENASE-LIKE N-TERMINAL DOMAIN-CONTAINING PROTEIN"/>
    <property type="match status" value="1"/>
</dbReference>
<dbReference type="Pfam" id="PF08240">
    <property type="entry name" value="ADH_N"/>
    <property type="match status" value="1"/>
</dbReference>
<keyword evidence="3" id="KW-0479">Metal-binding</keyword>
<dbReference type="RefSeq" id="XP_037151848.1">
    <property type="nucleotide sequence ID" value="XM_037292429.1"/>
</dbReference>
<comment type="similarity">
    <text evidence="2">Belongs to the zinc-containing alcohol dehydrogenase family.</text>
</comment>
<dbReference type="FunFam" id="3.40.50.720:FF:000039">
    <property type="entry name" value="Alcohol dehydrogenase AdhP"/>
    <property type="match status" value="1"/>
</dbReference>
<dbReference type="GO" id="GO:0046872">
    <property type="term" value="F:metal ion binding"/>
    <property type="evidence" value="ECO:0007669"/>
    <property type="project" value="UniProtKB-KW"/>
</dbReference>
<keyword evidence="6" id="KW-0520">NAD</keyword>
<evidence type="ECO:0000313" key="8">
    <source>
        <dbReference type="EMBL" id="KAF6222413.1"/>
    </source>
</evidence>
<dbReference type="InterPro" id="IPR020843">
    <property type="entry name" value="ER"/>
</dbReference>
<evidence type="ECO:0000256" key="3">
    <source>
        <dbReference type="ARBA" id="ARBA00022723"/>
    </source>
</evidence>